<dbReference type="InterPro" id="IPR011383">
    <property type="entry name" value="N-lys_methylase_SETD6"/>
</dbReference>
<evidence type="ECO:0000256" key="1">
    <source>
        <dbReference type="PIRNR" id="PIRNR011771"/>
    </source>
</evidence>
<evidence type="ECO:0000313" key="4">
    <source>
        <dbReference type="Proteomes" id="UP001327560"/>
    </source>
</evidence>
<evidence type="ECO:0000256" key="2">
    <source>
        <dbReference type="SAM" id="MobiDB-lite"/>
    </source>
</evidence>
<organism evidence="3 4">
    <name type="scientific">Canna indica</name>
    <name type="common">Indian-shot</name>
    <dbReference type="NCBI Taxonomy" id="4628"/>
    <lineage>
        <taxon>Eukaryota</taxon>
        <taxon>Viridiplantae</taxon>
        <taxon>Streptophyta</taxon>
        <taxon>Embryophyta</taxon>
        <taxon>Tracheophyta</taxon>
        <taxon>Spermatophyta</taxon>
        <taxon>Magnoliopsida</taxon>
        <taxon>Liliopsida</taxon>
        <taxon>Zingiberales</taxon>
        <taxon>Cannaceae</taxon>
        <taxon>Canna</taxon>
    </lineage>
</organism>
<feature type="compositionally biased region" description="Low complexity" evidence="2">
    <location>
        <begin position="237"/>
        <end position="248"/>
    </location>
</feature>
<feature type="region of interest" description="Disordered" evidence="2">
    <location>
        <begin position="209"/>
        <end position="248"/>
    </location>
</feature>
<dbReference type="GO" id="GO:0016279">
    <property type="term" value="F:protein-lysine N-methyltransferase activity"/>
    <property type="evidence" value="ECO:0007669"/>
    <property type="project" value="UniProtKB-UniRule"/>
</dbReference>
<gene>
    <name evidence="3" type="ORF">Cni_G03313</name>
</gene>
<dbReference type="InterPro" id="IPR046341">
    <property type="entry name" value="SET_dom_sf"/>
</dbReference>
<dbReference type="Gene3D" id="3.90.1410.10">
    <property type="entry name" value="set domain protein methyltransferase, domain 1"/>
    <property type="match status" value="1"/>
</dbReference>
<keyword evidence="1" id="KW-0539">Nucleus</keyword>
<dbReference type="PANTHER" id="PTHR13271">
    <property type="entry name" value="UNCHARACTERIZED PUTATIVE METHYLTRANSFERASE"/>
    <property type="match status" value="1"/>
</dbReference>
<dbReference type="EMBL" id="CP136890">
    <property type="protein sequence ID" value="WOK94608.1"/>
    <property type="molecule type" value="Genomic_DNA"/>
</dbReference>
<dbReference type="PANTHER" id="PTHR13271:SF34">
    <property type="entry name" value="N-LYSINE METHYLTRANSFERASE SETD6"/>
    <property type="match status" value="1"/>
</dbReference>
<comment type="function">
    <text evidence="1">Protein-lysine N-methyltransferase.</text>
</comment>
<sequence>MPATATRRLRTFKRWMRSHGIDCSDALEFEDAGDAGGISVKALCDMTEGDLVATIPKSACLTIRTSGACDMIESAGLAGPLGLAVALMYERSLGSASPWDGYLQLLPERECVPIVWSLQEIDTFLSGTELHKAMKQDKTFLYEDWKESIQPLVLSGNWEIDLDSFGVEKYFSAKSLVSSRSFQIDSYHGCGMVPLADLFNHKTGAEHVHFTSGSSPSSSDDEGDDDVTDESGEEESSVVNSDDSSSAEENTALEMIIVRNVEAGSEVFNTYGSMGNAALLHRYGFTELDNQFDIVNIDLTLLVKWCSSTFSKCHTRARRSLWRRLNYSGCTSQDSEYFEISYDGEPQSALLVLLFIIFLADDAYEKLNSLVDTFEGMDESTSILNLIKITGNKRRRKMDLEKSEYDIKELLMSDGVCSALISLADLRESLYDTTSLEEDMDMLKSCSPVKERKLYHSLVLRSSERMILGRLRAYALKRSKGKKR</sequence>
<dbReference type="CDD" id="cd10527">
    <property type="entry name" value="SET_LSMT"/>
    <property type="match status" value="1"/>
</dbReference>
<dbReference type="InterPro" id="IPR050600">
    <property type="entry name" value="SETD3_SETD6_MTase"/>
</dbReference>
<dbReference type="PIRSF" id="PIRSF011771">
    <property type="entry name" value="RMS1_SET"/>
    <property type="match status" value="1"/>
</dbReference>
<protein>
    <recommendedName>
        <fullName evidence="1">N-lysine methyltransferase</fullName>
        <ecNumber evidence="1">2.1.1.-</ecNumber>
    </recommendedName>
</protein>
<dbReference type="SUPFAM" id="SSF82199">
    <property type="entry name" value="SET domain"/>
    <property type="match status" value="1"/>
</dbReference>
<dbReference type="Proteomes" id="UP001327560">
    <property type="component" value="Chromosome 1"/>
</dbReference>
<keyword evidence="1" id="KW-0808">Transferase</keyword>
<accession>A0AAQ3JQZ0</accession>
<dbReference type="FunFam" id="3.90.1410.10:FF:000019">
    <property type="entry name" value="N-lysine methyltransferase"/>
    <property type="match status" value="1"/>
</dbReference>
<proteinExistence type="inferred from homology"/>
<name>A0AAQ3JQZ0_9LILI</name>
<comment type="subcellular location">
    <subcellularLocation>
        <location evidence="1">Nucleus</location>
    </subcellularLocation>
</comment>
<comment type="similarity">
    <text evidence="1">Belongs to the class V-like SAM-binding methyltransferase superfamily. Histone-lysine methyltransferase family. SETD6 subfamily.</text>
</comment>
<feature type="compositionally biased region" description="Acidic residues" evidence="2">
    <location>
        <begin position="219"/>
        <end position="236"/>
    </location>
</feature>
<dbReference type="AlphaFoldDB" id="A0AAQ3JQZ0"/>
<dbReference type="EC" id="2.1.1.-" evidence="1"/>
<dbReference type="GO" id="GO:0005634">
    <property type="term" value="C:nucleus"/>
    <property type="evidence" value="ECO:0007669"/>
    <property type="project" value="UniProtKB-SubCell"/>
</dbReference>
<keyword evidence="4" id="KW-1185">Reference proteome</keyword>
<dbReference type="GO" id="GO:0032259">
    <property type="term" value="P:methylation"/>
    <property type="evidence" value="ECO:0007669"/>
    <property type="project" value="UniProtKB-KW"/>
</dbReference>
<keyword evidence="1" id="KW-0949">S-adenosyl-L-methionine</keyword>
<evidence type="ECO:0000313" key="3">
    <source>
        <dbReference type="EMBL" id="WOK94608.1"/>
    </source>
</evidence>
<reference evidence="3 4" key="1">
    <citation type="submission" date="2023-10" db="EMBL/GenBank/DDBJ databases">
        <title>Chromosome-scale genome assembly provides insights into flower coloration mechanisms of Canna indica.</title>
        <authorList>
            <person name="Li C."/>
        </authorList>
    </citation>
    <scope>NUCLEOTIDE SEQUENCE [LARGE SCALE GENOMIC DNA]</scope>
    <source>
        <tissue evidence="3">Flower</tissue>
    </source>
</reference>
<keyword evidence="1" id="KW-0489">Methyltransferase</keyword>